<dbReference type="PROSITE" id="PS00143">
    <property type="entry name" value="INSULINASE"/>
    <property type="match status" value="1"/>
</dbReference>
<evidence type="ECO:0000313" key="13">
    <source>
        <dbReference type="Proteomes" id="UP000029556"/>
    </source>
</evidence>
<dbReference type="EMBL" id="JRNN01000066">
    <property type="protein sequence ID" value="KGF34598.1"/>
    <property type="molecule type" value="Genomic_DNA"/>
</dbReference>
<evidence type="ECO:0000256" key="7">
    <source>
        <dbReference type="ARBA" id="ARBA00023049"/>
    </source>
</evidence>
<dbReference type="InterPro" id="IPR011765">
    <property type="entry name" value="Pept_M16_N"/>
</dbReference>
<keyword evidence="4" id="KW-0479">Metal-binding</keyword>
<protein>
    <submittedName>
        <fullName evidence="12">Peptidase M16</fullName>
    </submittedName>
</protein>
<evidence type="ECO:0000256" key="8">
    <source>
        <dbReference type="RuleBase" id="RU004447"/>
    </source>
</evidence>
<keyword evidence="7" id="KW-0482">Metalloprotease</keyword>
<dbReference type="AlphaFoldDB" id="A0A095ZIR1"/>
<dbReference type="Proteomes" id="UP000029556">
    <property type="component" value="Unassembled WGS sequence"/>
</dbReference>
<comment type="caution">
    <text evidence="12">The sequence shown here is derived from an EMBL/GenBank/DDBJ whole genome shotgun (WGS) entry which is preliminary data.</text>
</comment>
<dbReference type="Gene3D" id="3.30.830.10">
    <property type="entry name" value="Metalloenzyme, LuxS/M16 peptidase-like"/>
    <property type="match status" value="4"/>
</dbReference>
<evidence type="ECO:0000259" key="11">
    <source>
        <dbReference type="Pfam" id="PF05193"/>
    </source>
</evidence>
<dbReference type="SUPFAM" id="SSF63411">
    <property type="entry name" value="LuxS/MPP-like metallohydrolase"/>
    <property type="match status" value="4"/>
</dbReference>
<dbReference type="OrthoDB" id="9811314at2"/>
<dbReference type="PANTHER" id="PTHR43690">
    <property type="entry name" value="NARDILYSIN"/>
    <property type="match status" value="1"/>
</dbReference>
<organism evidence="12 13">
    <name type="scientific">Hoylesella buccalis DNF00853</name>
    <dbReference type="NCBI Taxonomy" id="1401074"/>
    <lineage>
        <taxon>Bacteria</taxon>
        <taxon>Pseudomonadati</taxon>
        <taxon>Bacteroidota</taxon>
        <taxon>Bacteroidia</taxon>
        <taxon>Bacteroidales</taxon>
        <taxon>Prevotellaceae</taxon>
        <taxon>Hoylesella</taxon>
    </lineage>
</organism>
<dbReference type="GO" id="GO:0004222">
    <property type="term" value="F:metalloendopeptidase activity"/>
    <property type="evidence" value="ECO:0007669"/>
    <property type="project" value="InterPro"/>
</dbReference>
<name>A0A095ZIR1_9BACT</name>
<keyword evidence="6" id="KW-0862">Zinc</keyword>
<evidence type="ECO:0000256" key="5">
    <source>
        <dbReference type="ARBA" id="ARBA00022801"/>
    </source>
</evidence>
<evidence type="ECO:0000256" key="9">
    <source>
        <dbReference type="SAM" id="SignalP"/>
    </source>
</evidence>
<comment type="similarity">
    <text evidence="2 8">Belongs to the peptidase M16 family.</text>
</comment>
<dbReference type="GO" id="GO:0046872">
    <property type="term" value="F:metal ion binding"/>
    <property type="evidence" value="ECO:0007669"/>
    <property type="project" value="UniProtKB-KW"/>
</dbReference>
<evidence type="ECO:0000256" key="6">
    <source>
        <dbReference type="ARBA" id="ARBA00022833"/>
    </source>
</evidence>
<proteinExistence type="inferred from homology"/>
<evidence type="ECO:0000259" key="10">
    <source>
        <dbReference type="Pfam" id="PF00675"/>
    </source>
</evidence>
<accession>A0A095ZIR1</accession>
<evidence type="ECO:0000313" key="12">
    <source>
        <dbReference type="EMBL" id="KGF34598.1"/>
    </source>
</evidence>
<gene>
    <name evidence="12" type="ORF">HMPREF2137_07375</name>
</gene>
<feature type="domain" description="Peptidase M16 N-terminal" evidence="10">
    <location>
        <begin position="49"/>
        <end position="182"/>
    </location>
</feature>
<dbReference type="Pfam" id="PF00675">
    <property type="entry name" value="Peptidase_M16"/>
    <property type="match status" value="1"/>
</dbReference>
<evidence type="ECO:0000256" key="2">
    <source>
        <dbReference type="ARBA" id="ARBA00007261"/>
    </source>
</evidence>
<dbReference type="GO" id="GO:0006508">
    <property type="term" value="P:proteolysis"/>
    <property type="evidence" value="ECO:0007669"/>
    <property type="project" value="UniProtKB-KW"/>
</dbReference>
<keyword evidence="3" id="KW-0645">Protease</keyword>
<dbReference type="RefSeq" id="WP_036873090.1">
    <property type="nucleotide sequence ID" value="NZ_JRNN01000066.1"/>
</dbReference>
<dbReference type="PANTHER" id="PTHR43690:SF17">
    <property type="entry name" value="PROTEIN YHJJ"/>
    <property type="match status" value="1"/>
</dbReference>
<comment type="cofactor">
    <cofactor evidence="1">
        <name>Zn(2+)</name>
        <dbReference type="ChEBI" id="CHEBI:29105"/>
    </cofactor>
</comment>
<dbReference type="Pfam" id="PF05193">
    <property type="entry name" value="Peptidase_M16_C"/>
    <property type="match status" value="2"/>
</dbReference>
<feature type="chain" id="PRO_5001923670" evidence="9">
    <location>
        <begin position="21"/>
        <end position="940"/>
    </location>
</feature>
<evidence type="ECO:0000256" key="3">
    <source>
        <dbReference type="ARBA" id="ARBA00022670"/>
    </source>
</evidence>
<reference evidence="12 13" key="1">
    <citation type="submission" date="2014-07" db="EMBL/GenBank/DDBJ databases">
        <authorList>
            <person name="McCorrison J."/>
            <person name="Sanka R."/>
            <person name="Torralba M."/>
            <person name="Gillis M."/>
            <person name="Haft D.H."/>
            <person name="Methe B."/>
            <person name="Sutton G."/>
            <person name="Nelson K.E."/>
        </authorList>
    </citation>
    <scope>NUCLEOTIDE SEQUENCE [LARGE SCALE GENOMIC DNA]</scope>
    <source>
        <strain evidence="12 13">DNF00853</strain>
    </source>
</reference>
<dbReference type="InterPro" id="IPR001431">
    <property type="entry name" value="Pept_M16_Zn_BS"/>
</dbReference>
<evidence type="ECO:0000256" key="4">
    <source>
        <dbReference type="ARBA" id="ARBA00022723"/>
    </source>
</evidence>
<keyword evidence="5" id="KW-0378">Hydrolase</keyword>
<evidence type="ECO:0000256" key="1">
    <source>
        <dbReference type="ARBA" id="ARBA00001947"/>
    </source>
</evidence>
<sequence length="940" mass="105635">MKIRHLFSALLLLCAGMLHAQMQMPPVPVDTAVRVGKLENGLTYFIRYNNWPEHRANFYIAQKVGSIQEEESQRGLAHFLEHMAFNGSDNFKGNDLIEYLRSIGVEFGSDLNAYTSIDQTVYNIDNVPTTRQSSLDSCLLILRDWSTGLTLDPKEIDKERGVIHEEWRLRTSAQSRMFERNLPKLYPGSKYGVRYPIGLMSVVDNFSPKELRDYYEKWYHPSNQGIIVIGDVDVDHTEAMIKKLFGGIKNPANQAPVLDEPVPDTAEPIVIIDKDKEQRTNNVQVMFKHDTYPDSLKNSVEYIVYGYLKGAALNMLNNRYTEAAQKADCPYVGAGASDDNYIFAKTKDAFSIFAQPKDPSQLAASLTAAVVEARRAAEFGFTPTEYARYKANLLSSLDKAYSNKDKRKNTQFFNECLGYFLTNEPMPSIDYTYQLMKQMVPAIPVEAVNEYMKQLIPKNDSNIVIVNFNNEKEGAVYPTRQELLTALQTAKQQLVTAYVDNVKNEPLITKKPKTGKIKSEKKNDKLEYTELKLSNGATVVLKHTDLKKDEVLLSAEGFGGSSLYGEKDYLNAKMFNDVIGNSGLGQFSLTELQKALAGKIANVDLSLGFKNTEASGSSTPKDVETMLQMLYLYFTGINKDQKSYDNLINQYKVSLKNRALSPEVALSDSLTATMYGHNPRLAPVKVDDLPNVSYDRILAMAKERTANAAAWTFTLIGNYDEATIRPLICQYIASLPSQNKIVKGHRVTFLQKGKIDNTFMRKMETPKATAYKIWYNEDMPYTLENDVKASIAGQVLSMVYLQKIREDAGAAYSCGAQGAATIDDDYHVIQLLGVCPMKPEKKELALSIMESAVQELTKTVDATMVDKIKAVMLKQADDVAKTNRYWNGVVDLYRKHGIDSHTDYKKVISAQTPQTIAAFMKEFLKAGNYISVTMLPEENK</sequence>
<feature type="signal peptide" evidence="9">
    <location>
        <begin position="1"/>
        <end position="20"/>
    </location>
</feature>
<keyword evidence="9" id="KW-0732">Signal</keyword>
<feature type="domain" description="Peptidase M16 C-terminal" evidence="11">
    <location>
        <begin position="205"/>
        <end position="393"/>
    </location>
</feature>
<dbReference type="InterPro" id="IPR050626">
    <property type="entry name" value="Peptidase_M16"/>
</dbReference>
<dbReference type="InterPro" id="IPR011249">
    <property type="entry name" value="Metalloenz_LuxS/M16"/>
</dbReference>
<feature type="domain" description="Peptidase M16 C-terminal" evidence="11">
    <location>
        <begin position="710"/>
        <end position="870"/>
    </location>
</feature>
<dbReference type="InterPro" id="IPR007863">
    <property type="entry name" value="Peptidase_M16_C"/>
</dbReference>